<dbReference type="AlphaFoldDB" id="U9SVJ6"/>
<dbReference type="VEuPathDB" id="FungiDB:RhiirFUN_017283"/>
<feature type="region of interest" description="Disordered" evidence="7">
    <location>
        <begin position="336"/>
        <end position="375"/>
    </location>
</feature>
<dbReference type="InterPro" id="IPR001680">
    <property type="entry name" value="WD40_rpt"/>
</dbReference>
<keyword evidence="3" id="KW-0677">Repeat</keyword>
<evidence type="ECO:0000256" key="1">
    <source>
        <dbReference type="ARBA" id="ARBA00007625"/>
    </source>
</evidence>
<dbReference type="InterPro" id="IPR036322">
    <property type="entry name" value="WD40_repeat_dom_sf"/>
</dbReference>
<reference evidence="8" key="1">
    <citation type="submission" date="2013-07" db="EMBL/GenBank/DDBJ databases">
        <title>The genome of an arbuscular mycorrhizal fungus provides insights into the evolution of the oldest plant symbiosis.</title>
        <authorList>
            <consortium name="DOE Joint Genome Institute"/>
            <person name="Tisserant E."/>
            <person name="Malbreil M."/>
            <person name="Kuo A."/>
            <person name="Kohler A."/>
            <person name="Symeonidi A."/>
            <person name="Balestrini R."/>
            <person name="Charron P."/>
            <person name="Duensing N."/>
            <person name="Frei-dit-Frey N."/>
            <person name="Gianinazzi-Pearson V."/>
            <person name="Gilbert B."/>
            <person name="Handa Y."/>
            <person name="Hijri M."/>
            <person name="Kaul R."/>
            <person name="Kawaguchi M."/>
            <person name="Krajinski F."/>
            <person name="Lammers P."/>
            <person name="Lapierre D."/>
            <person name="Masclaux F.G."/>
            <person name="Murat C."/>
            <person name="Morin E."/>
            <person name="Ndikumana S."/>
            <person name="Pagni M."/>
            <person name="Petitpierre D."/>
            <person name="Requena N."/>
            <person name="Rosikiewicz P."/>
            <person name="Riley R."/>
            <person name="Saito K."/>
            <person name="San Clemente H."/>
            <person name="Shapiro H."/>
            <person name="van Tuinen D."/>
            <person name="Becard G."/>
            <person name="Bonfante P."/>
            <person name="Paszkowski U."/>
            <person name="Shachar-Hill Y."/>
            <person name="Young J.P."/>
            <person name="Sanders I.R."/>
            <person name="Henrissat B."/>
            <person name="Rensing S.A."/>
            <person name="Grigoriev I.V."/>
            <person name="Corradi N."/>
            <person name="Roux C."/>
            <person name="Martin F."/>
        </authorList>
    </citation>
    <scope>NUCLEOTIDE SEQUENCE</scope>
    <source>
        <strain evidence="8">DAOM 197198</strain>
    </source>
</reference>
<evidence type="ECO:0000313" key="8">
    <source>
        <dbReference type="EMBL" id="ERZ99929.1"/>
    </source>
</evidence>
<feature type="repeat" description="WD" evidence="6">
    <location>
        <begin position="101"/>
        <end position="141"/>
    </location>
</feature>
<feature type="compositionally biased region" description="Polar residues" evidence="7">
    <location>
        <begin position="352"/>
        <end position="375"/>
    </location>
</feature>
<dbReference type="PANTHER" id="PTHR44019">
    <property type="entry name" value="WD REPEAT-CONTAINING PROTEIN 55"/>
    <property type="match status" value="1"/>
</dbReference>
<accession>U9SVJ6</accession>
<evidence type="ECO:0000256" key="5">
    <source>
        <dbReference type="ARBA" id="ARBA00039514"/>
    </source>
</evidence>
<dbReference type="eggNOG" id="KOG2444">
    <property type="taxonomic scope" value="Eukaryota"/>
</dbReference>
<feature type="repeat" description="WD" evidence="6">
    <location>
        <begin position="142"/>
        <end position="183"/>
    </location>
</feature>
<evidence type="ECO:0000256" key="4">
    <source>
        <dbReference type="ARBA" id="ARBA00039238"/>
    </source>
</evidence>
<dbReference type="HOGENOM" id="CLU_035848_0_0_1"/>
<feature type="repeat" description="WD" evidence="6">
    <location>
        <begin position="299"/>
        <end position="326"/>
    </location>
</feature>
<keyword evidence="2 6" id="KW-0853">WD repeat</keyword>
<evidence type="ECO:0000256" key="7">
    <source>
        <dbReference type="SAM" id="MobiDB-lite"/>
    </source>
</evidence>
<comment type="similarity">
    <text evidence="1">Belongs to the WD repeat WDR55 family.</text>
</comment>
<evidence type="ECO:0000256" key="6">
    <source>
        <dbReference type="PROSITE-ProRule" id="PRU00221"/>
    </source>
</evidence>
<dbReference type="PANTHER" id="PTHR44019:SF20">
    <property type="entry name" value="WD REPEAT-CONTAINING PROTEIN 55"/>
    <property type="match status" value="1"/>
</dbReference>
<dbReference type="InterPro" id="IPR020472">
    <property type="entry name" value="WD40_PAC1"/>
</dbReference>
<dbReference type="InterPro" id="IPR015943">
    <property type="entry name" value="WD40/YVTN_repeat-like_dom_sf"/>
</dbReference>
<organism evidence="8">
    <name type="scientific">Rhizophagus irregularis (strain DAOM 181602 / DAOM 197198 / MUCL 43194)</name>
    <name type="common">Arbuscular mycorrhizal fungus</name>
    <name type="synonym">Glomus intraradices</name>
    <dbReference type="NCBI Taxonomy" id="747089"/>
    <lineage>
        <taxon>Eukaryota</taxon>
        <taxon>Fungi</taxon>
        <taxon>Fungi incertae sedis</taxon>
        <taxon>Mucoromycota</taxon>
        <taxon>Glomeromycotina</taxon>
        <taxon>Glomeromycetes</taxon>
        <taxon>Glomerales</taxon>
        <taxon>Glomeraceae</taxon>
        <taxon>Rhizophagus</taxon>
    </lineage>
</organism>
<dbReference type="EMBL" id="KI297587">
    <property type="protein sequence ID" value="ERZ99929.1"/>
    <property type="molecule type" value="Genomic_DNA"/>
</dbReference>
<dbReference type="Gene3D" id="2.130.10.10">
    <property type="entry name" value="YVTN repeat-like/Quinoprotein amine dehydrogenase"/>
    <property type="match status" value="2"/>
</dbReference>
<protein>
    <recommendedName>
        <fullName evidence="4">WD repeat-containing protein JIP5</fullName>
    </recommendedName>
    <alternativeName>
        <fullName evidence="5">WD repeat-containing protein jip5</fullName>
    </alternativeName>
</protein>
<proteinExistence type="inferred from homology"/>
<evidence type="ECO:0000256" key="3">
    <source>
        <dbReference type="ARBA" id="ARBA00022737"/>
    </source>
</evidence>
<dbReference type="InterPro" id="IPR050505">
    <property type="entry name" value="WDR55/POC1"/>
</dbReference>
<dbReference type="SUPFAM" id="SSF50978">
    <property type="entry name" value="WD40 repeat-like"/>
    <property type="match status" value="1"/>
</dbReference>
<dbReference type="PROSITE" id="PS50082">
    <property type="entry name" value="WD_REPEATS_2"/>
    <property type="match status" value="3"/>
</dbReference>
<dbReference type="Pfam" id="PF24796">
    <property type="entry name" value="WDR55"/>
    <property type="match status" value="1"/>
</dbReference>
<dbReference type="PRINTS" id="PR00320">
    <property type="entry name" value="GPROTEINBRPT"/>
</dbReference>
<evidence type="ECO:0000256" key="2">
    <source>
        <dbReference type="ARBA" id="ARBA00022574"/>
    </source>
</evidence>
<dbReference type="InterPro" id="IPR019775">
    <property type="entry name" value="WD40_repeat_CS"/>
</dbReference>
<dbReference type="SMART" id="SM00320">
    <property type="entry name" value="WD40"/>
    <property type="match status" value="6"/>
</dbReference>
<name>U9SVJ6_RHIID</name>
<dbReference type="PROSITE" id="PS00678">
    <property type="entry name" value="WD_REPEATS_1"/>
    <property type="match status" value="2"/>
</dbReference>
<gene>
    <name evidence="8" type="ORF">GLOINDRAFT_274012</name>
</gene>
<sequence length="375" mass="41911">MASQIHLQPDPIEFDNQIFDLAFHPSENIVATGLITGEVFCHRYTVDNTNENINVLSIRPHKKSCRGLEFNHDGASLFSVSKDRSIQVINLETGKIFVKKADSHDYPINCILRLNETTLATGDDNGIIKLWDIRNGNEIMKYSEHLDFISDFAFRLDTKTLLSTSGDGTLSVYDIRRPGLVAMSDNQDDELLSIAVVKVNIILNVCIYVTVILSNPSHLPQDGRKVVVGTQEGIVNLYTWNDWGDTSDRIIGHPQSIDTLVKINDNLICTGSSDGIVRLVGILPNKFLGVIGDHDEFPIECLRLSHDDNLLASSSHDNTVKFWNIRYLYEEEENGDDKNINDNMDMDENPSRGGSRNNGVGKNIGNETNSFFADL</sequence>